<feature type="transmembrane region" description="Helical" evidence="1">
    <location>
        <begin position="12"/>
        <end position="34"/>
    </location>
</feature>
<organism evidence="2 3">
    <name type="scientific">Flavobacterium rivulicola</name>
    <dbReference type="NCBI Taxonomy" id="2732161"/>
    <lineage>
        <taxon>Bacteria</taxon>
        <taxon>Pseudomonadati</taxon>
        <taxon>Bacteroidota</taxon>
        <taxon>Flavobacteriia</taxon>
        <taxon>Flavobacteriales</taxon>
        <taxon>Flavobacteriaceae</taxon>
        <taxon>Flavobacterium</taxon>
    </lineage>
</organism>
<dbReference type="RefSeq" id="WP_171223065.1">
    <property type="nucleotide sequence ID" value="NZ_CP121446.1"/>
</dbReference>
<feature type="transmembrane region" description="Helical" evidence="1">
    <location>
        <begin position="40"/>
        <end position="61"/>
    </location>
</feature>
<keyword evidence="1" id="KW-1133">Transmembrane helix</keyword>
<reference evidence="2 3" key="1">
    <citation type="submission" date="2020-05" db="EMBL/GenBank/DDBJ databases">
        <title>Draft genome of Flavobacterium sp. IMCC34852.</title>
        <authorList>
            <person name="Song J."/>
            <person name="Cho J.-C."/>
        </authorList>
    </citation>
    <scope>NUCLEOTIDE SEQUENCE [LARGE SCALE GENOMIC DNA]</scope>
    <source>
        <strain evidence="2 3">IMCC34852</strain>
    </source>
</reference>
<evidence type="ECO:0000256" key="1">
    <source>
        <dbReference type="SAM" id="Phobius"/>
    </source>
</evidence>
<name>A0A7Y3VZM8_9FLAO</name>
<accession>A0A7Y3VZM8</accession>
<protein>
    <submittedName>
        <fullName evidence="2">Uncharacterized protein</fullName>
    </submittedName>
</protein>
<keyword evidence="3" id="KW-1185">Reference proteome</keyword>
<keyword evidence="1" id="KW-0472">Membrane</keyword>
<dbReference type="AlphaFoldDB" id="A0A7Y3VZM8"/>
<evidence type="ECO:0000313" key="3">
    <source>
        <dbReference type="Proteomes" id="UP000536509"/>
    </source>
</evidence>
<keyword evidence="1" id="KW-0812">Transmembrane</keyword>
<dbReference type="EMBL" id="JABEVX010000008">
    <property type="protein sequence ID" value="NNT72904.1"/>
    <property type="molecule type" value="Genomic_DNA"/>
</dbReference>
<evidence type="ECO:0000313" key="2">
    <source>
        <dbReference type="EMBL" id="NNT72904.1"/>
    </source>
</evidence>
<sequence>MEIVSKRHPYKFFLALIFMSLFLLGIGTLFMFASKRDNNIFGYLGFLAFLALTIYFNYVWIKKSSKIVLNKNGISHKNEFYKWDEITEINLTGKRSLFFNTPSECATLSFKNLKTIYIFDDLYSNSPEMKCFIRDIAINKNESFFKVNENSLSIDYENELFIPYKGNPIFSFRGLLMWSLIVFIFIIFASSKKKHNVNSEIALFTLCFFWFIMNSFMMYYFEISKNFLVVRNHYFFWIKKVYKIENIHEIVFETQSKQPNKLRLITKNFESVVFPAGSLSDKTWLEMKQEFESKNIIVRNECIY</sequence>
<feature type="transmembrane region" description="Helical" evidence="1">
    <location>
        <begin position="170"/>
        <end position="189"/>
    </location>
</feature>
<comment type="caution">
    <text evidence="2">The sequence shown here is derived from an EMBL/GenBank/DDBJ whole genome shotgun (WGS) entry which is preliminary data.</text>
</comment>
<feature type="transmembrane region" description="Helical" evidence="1">
    <location>
        <begin position="201"/>
        <end position="221"/>
    </location>
</feature>
<proteinExistence type="predicted"/>
<gene>
    <name evidence="2" type="ORF">HKT18_11810</name>
</gene>
<dbReference type="Proteomes" id="UP000536509">
    <property type="component" value="Unassembled WGS sequence"/>
</dbReference>